<dbReference type="STRING" id="1283841.A0A084QHX9"/>
<feature type="domain" description="GH16" evidence="3">
    <location>
        <begin position="85"/>
        <end position="289"/>
    </location>
</feature>
<proteinExistence type="predicted"/>
<dbReference type="HOGENOM" id="CLU_040566_0_0_1"/>
<dbReference type="PANTHER" id="PTHR38121">
    <property type="entry name" value="GH16 DOMAIN-CONTAINING PROTEIN"/>
    <property type="match status" value="1"/>
</dbReference>
<dbReference type="AlphaFoldDB" id="A0A084QHX9"/>
<evidence type="ECO:0000313" key="4">
    <source>
        <dbReference type="EMBL" id="KFA63564.1"/>
    </source>
</evidence>
<evidence type="ECO:0000259" key="3">
    <source>
        <dbReference type="PROSITE" id="PS51762"/>
    </source>
</evidence>
<dbReference type="Proteomes" id="UP000028524">
    <property type="component" value="Unassembled WGS sequence"/>
</dbReference>
<dbReference type="CDD" id="cd00413">
    <property type="entry name" value="Glyco_hydrolase_16"/>
    <property type="match status" value="1"/>
</dbReference>
<keyword evidence="5" id="KW-1185">Reference proteome</keyword>
<feature type="signal peptide" evidence="2">
    <location>
        <begin position="1"/>
        <end position="31"/>
    </location>
</feature>
<dbReference type="Pfam" id="PF00722">
    <property type="entry name" value="Glyco_hydro_16"/>
    <property type="match status" value="1"/>
</dbReference>
<dbReference type="InterPro" id="IPR013320">
    <property type="entry name" value="ConA-like_dom_sf"/>
</dbReference>
<dbReference type="SUPFAM" id="SSF49899">
    <property type="entry name" value="Concanavalin A-like lectins/glucanases"/>
    <property type="match status" value="1"/>
</dbReference>
<accession>A0A084QHX9</accession>
<dbReference type="GO" id="GO:0005975">
    <property type="term" value="P:carbohydrate metabolic process"/>
    <property type="evidence" value="ECO:0007669"/>
    <property type="project" value="InterPro"/>
</dbReference>
<feature type="chain" id="PRO_5001779263" description="GH16 domain-containing protein" evidence="2">
    <location>
        <begin position="32"/>
        <end position="387"/>
    </location>
</feature>
<evidence type="ECO:0000256" key="1">
    <source>
        <dbReference type="SAM" id="MobiDB-lite"/>
    </source>
</evidence>
<gene>
    <name evidence="4" type="ORF">S40285_00402</name>
</gene>
<reference evidence="4 5" key="1">
    <citation type="journal article" date="2014" name="BMC Genomics">
        <title>Comparative genome sequencing reveals chemotype-specific gene clusters in the toxigenic black mold Stachybotrys.</title>
        <authorList>
            <person name="Semeiks J."/>
            <person name="Borek D."/>
            <person name="Otwinowski Z."/>
            <person name="Grishin N.V."/>
        </authorList>
    </citation>
    <scope>NUCLEOTIDE SEQUENCE [LARGE SCALE GENOMIC DNA]</scope>
    <source>
        <strain evidence="4 5">IBT 40285</strain>
    </source>
</reference>
<dbReference type="InParanoid" id="A0A084QHX9"/>
<dbReference type="OMA" id="FFYHNNS"/>
<dbReference type="PROSITE" id="PS51762">
    <property type="entry name" value="GH16_2"/>
    <property type="match status" value="1"/>
</dbReference>
<evidence type="ECO:0000313" key="5">
    <source>
        <dbReference type="Proteomes" id="UP000028524"/>
    </source>
</evidence>
<dbReference type="OrthoDB" id="25131at2759"/>
<dbReference type="Gene3D" id="2.60.120.200">
    <property type="match status" value="1"/>
</dbReference>
<dbReference type="GO" id="GO:0004553">
    <property type="term" value="F:hydrolase activity, hydrolyzing O-glycosyl compounds"/>
    <property type="evidence" value="ECO:0007669"/>
    <property type="project" value="InterPro"/>
</dbReference>
<protein>
    <recommendedName>
        <fullName evidence="3">GH16 domain-containing protein</fullName>
    </recommendedName>
</protein>
<evidence type="ECO:0000256" key="2">
    <source>
        <dbReference type="SAM" id="SignalP"/>
    </source>
</evidence>
<keyword evidence="2" id="KW-0732">Signal</keyword>
<dbReference type="InterPro" id="IPR000757">
    <property type="entry name" value="Beta-glucanase-like"/>
</dbReference>
<name>A0A084QHX9_STAC4</name>
<feature type="region of interest" description="Disordered" evidence="1">
    <location>
        <begin position="306"/>
        <end position="358"/>
    </location>
</feature>
<sequence>MSPSSEARRMRAGLAWMSILHLMLVLPFAGADCQCGYSIKNDGGDGHRMLFMDLLESDFSETKDISLDTDWVRQSFNVSAEASRGEFGKAFLPDNINIHRTEDDDTGLGLRVARGTDSEFVPVAEIDTSRVDLLWGSYRAGMKLSRVEGTCAAFFWYFNDTQEIDIEFLSREFDHDSSIYPVHLVIQSRQAAMAGFDAQATGTYKRANLTFDPTAGFHEYRFDLVPGHVIFYADSEKIAEMQGAAVPSSAGHLILQHWSNGNPLWSGGPPAEDALLTVSYVKAYFNSSDDGRRTDLAGPCAAVDEDGGPCDVPGGTAANASTGGWFMSRDGDPSQGGTDTDDDGGSEEDGESGGVGGGDMSAAATLAMLSLVALLPCSITEGWVVAL</sequence>
<dbReference type="EMBL" id="KL660737">
    <property type="protein sequence ID" value="KFA63564.1"/>
    <property type="molecule type" value="Genomic_DNA"/>
</dbReference>
<feature type="compositionally biased region" description="Acidic residues" evidence="1">
    <location>
        <begin position="339"/>
        <end position="351"/>
    </location>
</feature>
<organism evidence="4 5">
    <name type="scientific">Stachybotrys chlorohalonatus (strain IBT 40285)</name>
    <dbReference type="NCBI Taxonomy" id="1283841"/>
    <lineage>
        <taxon>Eukaryota</taxon>
        <taxon>Fungi</taxon>
        <taxon>Dikarya</taxon>
        <taxon>Ascomycota</taxon>
        <taxon>Pezizomycotina</taxon>
        <taxon>Sordariomycetes</taxon>
        <taxon>Hypocreomycetidae</taxon>
        <taxon>Hypocreales</taxon>
        <taxon>Stachybotryaceae</taxon>
        <taxon>Stachybotrys</taxon>
    </lineage>
</organism>
<dbReference type="PANTHER" id="PTHR38121:SF5">
    <property type="entry name" value="GH16 DOMAIN-CONTAINING PROTEIN"/>
    <property type="match status" value="1"/>
</dbReference>